<evidence type="ECO:0000313" key="9">
    <source>
        <dbReference type="Proteomes" id="UP001596545"/>
    </source>
</evidence>
<dbReference type="GO" id="GO:0006310">
    <property type="term" value="P:DNA recombination"/>
    <property type="evidence" value="ECO:0007669"/>
    <property type="project" value="UniProtKB-KW"/>
</dbReference>
<protein>
    <submittedName>
        <fullName evidence="8">Tyrosine-type recombinase/integrase</fullName>
    </submittedName>
</protein>
<dbReference type="Pfam" id="PF02899">
    <property type="entry name" value="Phage_int_SAM_1"/>
    <property type="match status" value="1"/>
</dbReference>
<feature type="domain" description="Tyr recombinase" evidence="6">
    <location>
        <begin position="115"/>
        <end position="328"/>
    </location>
</feature>
<accession>A0ABD6APV0</accession>
<keyword evidence="1" id="KW-0229">DNA integration</keyword>
<evidence type="ECO:0000256" key="4">
    <source>
        <dbReference type="PROSITE-ProRule" id="PRU01248"/>
    </source>
</evidence>
<keyword evidence="9" id="KW-1185">Reference proteome</keyword>
<dbReference type="Proteomes" id="UP001596545">
    <property type="component" value="Unassembled WGS sequence"/>
</dbReference>
<dbReference type="RefSeq" id="WP_379792304.1">
    <property type="nucleotide sequence ID" value="NZ_JBHTBL010000022.1"/>
</dbReference>
<reference evidence="8 9" key="1">
    <citation type="journal article" date="2019" name="Int. J. Syst. Evol. Microbiol.">
        <title>The Global Catalogue of Microorganisms (GCM) 10K type strain sequencing project: providing services to taxonomists for standard genome sequencing and annotation.</title>
        <authorList>
            <consortium name="The Broad Institute Genomics Platform"/>
            <consortium name="The Broad Institute Genome Sequencing Center for Infectious Disease"/>
            <person name="Wu L."/>
            <person name="Ma J."/>
        </authorList>
    </citation>
    <scope>NUCLEOTIDE SEQUENCE [LARGE SCALE GENOMIC DNA]</scope>
    <source>
        <strain evidence="8 9">CGMCC 1.12554</strain>
    </source>
</reference>
<evidence type="ECO:0000256" key="3">
    <source>
        <dbReference type="ARBA" id="ARBA00023172"/>
    </source>
</evidence>
<dbReference type="Gene3D" id="1.10.150.130">
    <property type="match status" value="1"/>
</dbReference>
<dbReference type="AlphaFoldDB" id="A0ABD6APV0"/>
<evidence type="ECO:0000259" key="6">
    <source>
        <dbReference type="PROSITE" id="PS51898"/>
    </source>
</evidence>
<dbReference type="PROSITE" id="PS51898">
    <property type="entry name" value="TYR_RECOMBINASE"/>
    <property type="match status" value="1"/>
</dbReference>
<dbReference type="Pfam" id="PF00589">
    <property type="entry name" value="Phage_integrase"/>
    <property type="match status" value="1"/>
</dbReference>
<dbReference type="InterPro" id="IPR013762">
    <property type="entry name" value="Integrase-like_cat_sf"/>
</dbReference>
<dbReference type="PANTHER" id="PTHR30349:SF41">
    <property type="entry name" value="INTEGRASE_RECOMBINASE PROTEIN MJ0367-RELATED"/>
    <property type="match status" value="1"/>
</dbReference>
<proteinExistence type="predicted"/>
<dbReference type="InterPro" id="IPR011010">
    <property type="entry name" value="DNA_brk_join_enz"/>
</dbReference>
<comment type="caution">
    <text evidence="8">The sequence shown here is derived from an EMBL/GenBank/DDBJ whole genome shotgun (WGS) entry which is preliminary data.</text>
</comment>
<evidence type="ECO:0000256" key="2">
    <source>
        <dbReference type="ARBA" id="ARBA00023125"/>
    </source>
</evidence>
<dbReference type="InterPro" id="IPR002104">
    <property type="entry name" value="Integrase_catalytic"/>
</dbReference>
<dbReference type="InterPro" id="IPR010998">
    <property type="entry name" value="Integrase_recombinase_N"/>
</dbReference>
<feature type="domain" description="Core-binding (CB)" evidence="7">
    <location>
        <begin position="8"/>
        <end position="91"/>
    </location>
</feature>
<dbReference type="Gene3D" id="1.10.443.10">
    <property type="entry name" value="Intergrase catalytic core"/>
    <property type="match status" value="1"/>
</dbReference>
<evidence type="ECO:0000313" key="8">
    <source>
        <dbReference type="EMBL" id="MFC7325990.1"/>
    </source>
</evidence>
<feature type="region of interest" description="Disordered" evidence="5">
    <location>
        <begin position="271"/>
        <end position="297"/>
    </location>
</feature>
<dbReference type="GO" id="GO:0003677">
    <property type="term" value="F:DNA binding"/>
    <property type="evidence" value="ECO:0007669"/>
    <property type="project" value="UniProtKB-UniRule"/>
</dbReference>
<organism evidence="8 9">
    <name type="scientific">Halorubrum rutilum</name>
    <dbReference type="NCBI Taxonomy" id="1364933"/>
    <lineage>
        <taxon>Archaea</taxon>
        <taxon>Methanobacteriati</taxon>
        <taxon>Methanobacteriota</taxon>
        <taxon>Stenosarchaea group</taxon>
        <taxon>Halobacteria</taxon>
        <taxon>Halobacteriales</taxon>
        <taxon>Haloferacaceae</taxon>
        <taxon>Halorubrum</taxon>
    </lineage>
</organism>
<dbReference type="PROSITE" id="PS51900">
    <property type="entry name" value="CB"/>
    <property type="match status" value="1"/>
</dbReference>
<keyword evidence="2 4" id="KW-0238">DNA-binding</keyword>
<dbReference type="SUPFAM" id="SSF56349">
    <property type="entry name" value="DNA breaking-rejoining enzymes"/>
    <property type="match status" value="1"/>
</dbReference>
<dbReference type="InterPro" id="IPR004107">
    <property type="entry name" value="Integrase_SAM-like_N"/>
</dbReference>
<sequence length="336" mass="39006">MSDDLEPLTPQEGVEMYLESRSEELADHTRQNHKYRLKPFVEFCDDREIDNLNDLNGREILRFFNRRKGSVKNVTLKNHLATLRVALDFWASIDAVSDGLRESVPMPELSDSDEVNDDVLRAERAREILDALDTFRYASRDHVIFLLLWETGMRSGAAYALDVEDYDRDEAAIQIRHRPPSTPLKNGERGERDVWLRPEVAAVVEDYLSTTRDDQIDDDGRRPMFTSRYGRLSKSSIRETVYRVSRPCVWGECPHNRVVEECEATDQKTASKCPSSVSSHPLRKGAISRDLNDGHPREVVSDRMDVTEDVLEKHYDKRSERERMKVRRRVIREVTK</sequence>
<dbReference type="EMBL" id="JBHTBL010000022">
    <property type="protein sequence ID" value="MFC7325990.1"/>
    <property type="molecule type" value="Genomic_DNA"/>
</dbReference>
<dbReference type="InterPro" id="IPR050090">
    <property type="entry name" value="Tyrosine_recombinase_XerCD"/>
</dbReference>
<dbReference type="PANTHER" id="PTHR30349">
    <property type="entry name" value="PHAGE INTEGRASE-RELATED"/>
    <property type="match status" value="1"/>
</dbReference>
<evidence type="ECO:0000259" key="7">
    <source>
        <dbReference type="PROSITE" id="PS51900"/>
    </source>
</evidence>
<gene>
    <name evidence="8" type="ORF">ACFQMF_15605</name>
</gene>
<dbReference type="InterPro" id="IPR044068">
    <property type="entry name" value="CB"/>
</dbReference>
<name>A0ABD6APV0_9EURY</name>
<dbReference type="GO" id="GO:0015074">
    <property type="term" value="P:DNA integration"/>
    <property type="evidence" value="ECO:0007669"/>
    <property type="project" value="UniProtKB-KW"/>
</dbReference>
<evidence type="ECO:0000256" key="5">
    <source>
        <dbReference type="SAM" id="MobiDB-lite"/>
    </source>
</evidence>
<dbReference type="CDD" id="cd00397">
    <property type="entry name" value="DNA_BRE_C"/>
    <property type="match status" value="1"/>
</dbReference>
<keyword evidence="3" id="KW-0233">DNA recombination</keyword>
<evidence type="ECO:0000256" key="1">
    <source>
        <dbReference type="ARBA" id="ARBA00022908"/>
    </source>
</evidence>
<feature type="non-terminal residue" evidence="8">
    <location>
        <position position="336"/>
    </location>
</feature>